<name>A0A846ZP92_9GAMM</name>
<accession>A0A846ZP92</accession>
<feature type="region of interest" description="Disordered" evidence="5">
    <location>
        <begin position="171"/>
        <end position="195"/>
    </location>
</feature>
<dbReference type="GO" id="GO:0016020">
    <property type="term" value="C:membrane"/>
    <property type="evidence" value="ECO:0007669"/>
    <property type="project" value="UniProtKB-SubCell"/>
</dbReference>
<gene>
    <name evidence="7" type="ORF">HF690_12945</name>
</gene>
<dbReference type="Proteomes" id="UP000541636">
    <property type="component" value="Unassembled WGS sequence"/>
</dbReference>
<reference evidence="7 8" key="1">
    <citation type="journal article" date="2017" name="Int. J. Syst. Evol. Microbiol.">
        <title>Oleiagrimonas citrea sp. nov., a marine bacterium isolated from tidal flat sediment and emended description of the genus Oleiagrimonas Fang et al. 2015 and Oleiagrimonas soli.</title>
        <authorList>
            <person name="Yang S.H."/>
            <person name="Seo H.S."/>
            <person name="Seong C.N."/>
            <person name="Kwon K.K."/>
        </authorList>
    </citation>
    <scope>NUCLEOTIDE SEQUENCE [LARGE SCALE GENOMIC DNA]</scope>
    <source>
        <strain evidence="7 8">MEBiC09124</strain>
    </source>
</reference>
<dbReference type="NCBIfam" id="TIGR01352">
    <property type="entry name" value="tonB_Cterm"/>
    <property type="match status" value="1"/>
</dbReference>
<proteinExistence type="predicted"/>
<comment type="caution">
    <text evidence="7">The sequence shown here is derived from an EMBL/GenBank/DDBJ whole genome shotgun (WGS) entry which is preliminary data.</text>
</comment>
<feature type="chain" id="PRO_5032584851" evidence="6">
    <location>
        <begin position="19"/>
        <end position="195"/>
    </location>
</feature>
<feature type="signal peptide" evidence="6">
    <location>
        <begin position="1"/>
        <end position="18"/>
    </location>
</feature>
<evidence type="ECO:0000313" key="8">
    <source>
        <dbReference type="Proteomes" id="UP000541636"/>
    </source>
</evidence>
<comment type="subcellular location">
    <subcellularLocation>
        <location evidence="1">Membrane</location>
        <topology evidence="1">Single-pass membrane protein</topology>
    </subcellularLocation>
</comment>
<dbReference type="RefSeq" id="WP_113065691.1">
    <property type="nucleotide sequence ID" value="NZ_JAAZQD010000005.1"/>
</dbReference>
<keyword evidence="4" id="KW-0472">Membrane</keyword>
<keyword evidence="6" id="KW-0732">Signal</keyword>
<protein>
    <submittedName>
        <fullName evidence="7">TonB family protein</fullName>
    </submittedName>
</protein>
<sequence length="195" mass="21224">MNVIYSMGAMLGVASVLAACSTSQPRPLPQKPAAHGQVRYEAVVDKHLKHYTLSSGQTTVAPAQRPDNPAPVYPASLVARKLPPVQVSALLIVDAEGRVEDVRIASEASDDPEQREFDAAVRAAAMQWRFTPLRIATWVEDAQGNSHRETAAAKPFSQRYRFQFEIRDGKPVVSAGAPPRTQGIERLSDRPTVGN</sequence>
<keyword evidence="2" id="KW-0812">Transmembrane</keyword>
<evidence type="ECO:0000256" key="1">
    <source>
        <dbReference type="ARBA" id="ARBA00004167"/>
    </source>
</evidence>
<dbReference type="AlphaFoldDB" id="A0A846ZP92"/>
<evidence type="ECO:0000256" key="3">
    <source>
        <dbReference type="ARBA" id="ARBA00022989"/>
    </source>
</evidence>
<keyword evidence="8" id="KW-1185">Reference proteome</keyword>
<dbReference type="SUPFAM" id="SSF74653">
    <property type="entry name" value="TolA/TonB C-terminal domain"/>
    <property type="match status" value="1"/>
</dbReference>
<evidence type="ECO:0000313" key="7">
    <source>
        <dbReference type="EMBL" id="NKZ39856.1"/>
    </source>
</evidence>
<evidence type="ECO:0000256" key="6">
    <source>
        <dbReference type="SAM" id="SignalP"/>
    </source>
</evidence>
<dbReference type="InterPro" id="IPR006260">
    <property type="entry name" value="TonB/TolA_C"/>
</dbReference>
<evidence type="ECO:0000256" key="5">
    <source>
        <dbReference type="SAM" id="MobiDB-lite"/>
    </source>
</evidence>
<keyword evidence="3" id="KW-1133">Transmembrane helix</keyword>
<evidence type="ECO:0000256" key="4">
    <source>
        <dbReference type="ARBA" id="ARBA00023136"/>
    </source>
</evidence>
<dbReference type="EMBL" id="JAAZQD010000005">
    <property type="protein sequence ID" value="NKZ39856.1"/>
    <property type="molecule type" value="Genomic_DNA"/>
</dbReference>
<organism evidence="7 8">
    <name type="scientific">Oleiagrimonas citrea</name>
    <dbReference type="NCBI Taxonomy" id="1665687"/>
    <lineage>
        <taxon>Bacteria</taxon>
        <taxon>Pseudomonadati</taxon>
        <taxon>Pseudomonadota</taxon>
        <taxon>Gammaproteobacteria</taxon>
        <taxon>Lysobacterales</taxon>
        <taxon>Rhodanobacteraceae</taxon>
        <taxon>Oleiagrimonas</taxon>
    </lineage>
</organism>
<evidence type="ECO:0000256" key="2">
    <source>
        <dbReference type="ARBA" id="ARBA00022692"/>
    </source>
</evidence>
<dbReference type="Gene3D" id="3.30.1150.10">
    <property type="match status" value="1"/>
</dbReference>